<keyword evidence="2" id="KW-1185">Reference proteome</keyword>
<proteinExistence type="predicted"/>
<gene>
    <name evidence="1" type="ORF">KU75_13960</name>
</gene>
<sequence length="62" mass="7682">MFVSPRTLFSHDFIKIVMGWCYLKIKKQEKQTLKNHSLNIENDAMYIEQEKRKRNHVYEYPY</sequence>
<comment type="caution">
    <text evidence="1">The sequence shown here is derived from an EMBL/GenBank/DDBJ whole genome shotgun (WGS) entry which is preliminary data.</text>
</comment>
<accession>A0ABR4VNW5</accession>
<evidence type="ECO:0000313" key="1">
    <source>
        <dbReference type="EMBL" id="KGA41064.1"/>
    </source>
</evidence>
<dbReference type="EMBL" id="JQOF01000010">
    <property type="protein sequence ID" value="KGA41064.1"/>
    <property type="molecule type" value="Genomic_DNA"/>
</dbReference>
<organism evidence="1 2">
    <name type="scientific">Pectobacterium odoriferum</name>
    <dbReference type="NCBI Taxonomy" id="78398"/>
    <lineage>
        <taxon>Bacteria</taxon>
        <taxon>Pseudomonadati</taxon>
        <taxon>Pseudomonadota</taxon>
        <taxon>Gammaproteobacteria</taxon>
        <taxon>Enterobacterales</taxon>
        <taxon>Pectobacteriaceae</taxon>
        <taxon>Pectobacterium</taxon>
    </lineage>
</organism>
<name>A0ABR4VNW5_9GAMM</name>
<dbReference type="Proteomes" id="UP000029447">
    <property type="component" value="Unassembled WGS sequence"/>
</dbReference>
<reference evidence="1 2" key="1">
    <citation type="submission" date="2014-08" db="EMBL/GenBank/DDBJ databases">
        <title>Genome sequences of NCPPB Pectobacterium isolates.</title>
        <authorList>
            <person name="Glover R.H."/>
            <person name="Sapp M."/>
            <person name="Elphinstone J."/>
        </authorList>
    </citation>
    <scope>NUCLEOTIDE SEQUENCE [LARGE SCALE GENOMIC DNA]</scope>
    <source>
        <strain evidence="1 2">NCPPB3841</strain>
    </source>
</reference>
<protein>
    <submittedName>
        <fullName evidence="1">Uncharacterized protein</fullName>
    </submittedName>
</protein>
<evidence type="ECO:0000313" key="2">
    <source>
        <dbReference type="Proteomes" id="UP000029447"/>
    </source>
</evidence>